<feature type="domain" description="Methyltransferase type 11" evidence="4">
    <location>
        <begin position="48"/>
        <end position="138"/>
    </location>
</feature>
<dbReference type="EMBL" id="JAUSUY010000003">
    <property type="protein sequence ID" value="MDT3425522.1"/>
    <property type="molecule type" value="Genomic_DNA"/>
</dbReference>
<evidence type="ECO:0000256" key="3">
    <source>
        <dbReference type="ARBA" id="ARBA00022679"/>
    </source>
</evidence>
<proteinExistence type="inferred from homology"/>
<keyword evidence="3" id="KW-0808">Transferase</keyword>
<gene>
    <name evidence="5" type="ORF">J2Z22_001038</name>
</gene>
<dbReference type="Proteomes" id="UP001248709">
    <property type="component" value="Unassembled WGS sequence"/>
</dbReference>
<comment type="similarity">
    <text evidence="1">Belongs to the methyltransferase superfamily.</text>
</comment>
<dbReference type="RefSeq" id="WP_025703007.1">
    <property type="nucleotide sequence ID" value="NZ_JAUSUY010000003.1"/>
</dbReference>
<keyword evidence="2 5" id="KW-0489">Methyltransferase</keyword>
<protein>
    <submittedName>
        <fullName evidence="5">SAM-dependent methyltransferase</fullName>
    </submittedName>
</protein>
<dbReference type="PANTHER" id="PTHR44942:SF4">
    <property type="entry name" value="METHYLTRANSFERASE TYPE 11 DOMAIN-CONTAINING PROTEIN"/>
    <property type="match status" value="1"/>
</dbReference>
<dbReference type="SUPFAM" id="SSF53335">
    <property type="entry name" value="S-adenosyl-L-methionine-dependent methyltransferases"/>
    <property type="match status" value="1"/>
</dbReference>
<evidence type="ECO:0000313" key="5">
    <source>
        <dbReference type="EMBL" id="MDT3425522.1"/>
    </source>
</evidence>
<dbReference type="Pfam" id="PF08241">
    <property type="entry name" value="Methyltransf_11"/>
    <property type="match status" value="1"/>
</dbReference>
<evidence type="ECO:0000259" key="4">
    <source>
        <dbReference type="Pfam" id="PF08241"/>
    </source>
</evidence>
<reference evidence="5 6" key="1">
    <citation type="submission" date="2023-07" db="EMBL/GenBank/DDBJ databases">
        <title>Genomic Encyclopedia of Type Strains, Phase IV (KMG-IV): sequencing the most valuable type-strain genomes for metagenomic binning, comparative biology and taxonomic classification.</title>
        <authorList>
            <person name="Goeker M."/>
        </authorList>
    </citation>
    <scope>NUCLEOTIDE SEQUENCE [LARGE SCALE GENOMIC DNA]</scope>
    <source>
        <strain evidence="5 6">T98</strain>
    </source>
</reference>
<organism evidence="5 6">
    <name type="scientific">Paenibacillus forsythiae</name>
    <dbReference type="NCBI Taxonomy" id="365616"/>
    <lineage>
        <taxon>Bacteria</taxon>
        <taxon>Bacillati</taxon>
        <taxon>Bacillota</taxon>
        <taxon>Bacilli</taxon>
        <taxon>Bacillales</taxon>
        <taxon>Paenibacillaceae</taxon>
        <taxon>Paenibacillus</taxon>
    </lineage>
</organism>
<name>A0ABU3H639_9BACL</name>
<dbReference type="Gene3D" id="3.40.50.150">
    <property type="entry name" value="Vaccinia Virus protein VP39"/>
    <property type="match status" value="1"/>
</dbReference>
<dbReference type="CDD" id="cd02440">
    <property type="entry name" value="AdoMet_MTases"/>
    <property type="match status" value="1"/>
</dbReference>
<evidence type="ECO:0000313" key="6">
    <source>
        <dbReference type="Proteomes" id="UP001248709"/>
    </source>
</evidence>
<dbReference type="GO" id="GO:0008168">
    <property type="term" value="F:methyltransferase activity"/>
    <property type="evidence" value="ECO:0007669"/>
    <property type="project" value="UniProtKB-KW"/>
</dbReference>
<evidence type="ECO:0000256" key="1">
    <source>
        <dbReference type="ARBA" id="ARBA00008361"/>
    </source>
</evidence>
<dbReference type="PANTHER" id="PTHR44942">
    <property type="entry name" value="METHYLTRANSF_11 DOMAIN-CONTAINING PROTEIN"/>
    <property type="match status" value="1"/>
</dbReference>
<keyword evidence="6" id="KW-1185">Reference proteome</keyword>
<dbReference type="GO" id="GO:0032259">
    <property type="term" value="P:methylation"/>
    <property type="evidence" value="ECO:0007669"/>
    <property type="project" value="UniProtKB-KW"/>
</dbReference>
<evidence type="ECO:0000256" key="2">
    <source>
        <dbReference type="ARBA" id="ARBA00022603"/>
    </source>
</evidence>
<accession>A0ABU3H639</accession>
<sequence length="260" mass="29287">MPPKDWKAESMRFDAAADYYDMYRPGYPSDCISQIEKSARLGPQSKILEVGAGSGKASELFLNRGYNLLCIEPGPQLAELGMKKHQSEKVSYAVTRFEHWDGPPGQFDLVFSAQAFHWVPKPAGYEKGAYALKADGRLALFWNMYKGQSNAVHKGYLSVCKENGLVPFQDGIEIEQRIRLESCGIGDSGYFEQPDVYCYPWSKEYDTESFIGFIKTGNGFLGLPESEQIRLIKELTRILDKNGGRITMEYLCVLFLAAKK</sequence>
<dbReference type="InterPro" id="IPR013216">
    <property type="entry name" value="Methyltransf_11"/>
</dbReference>
<dbReference type="InterPro" id="IPR029063">
    <property type="entry name" value="SAM-dependent_MTases_sf"/>
</dbReference>
<dbReference type="InterPro" id="IPR051052">
    <property type="entry name" value="Diverse_substrate_MTase"/>
</dbReference>
<comment type="caution">
    <text evidence="5">The sequence shown here is derived from an EMBL/GenBank/DDBJ whole genome shotgun (WGS) entry which is preliminary data.</text>
</comment>